<dbReference type="Gene3D" id="3.40.50.150">
    <property type="entry name" value="Vaccinia Virus protein VP39"/>
    <property type="match status" value="1"/>
</dbReference>
<gene>
    <name evidence="2" type="ORF">LCGC14_1319030</name>
</gene>
<feature type="domain" description="Methyltransferase" evidence="1">
    <location>
        <begin position="59"/>
        <end position="156"/>
    </location>
</feature>
<dbReference type="GO" id="GO:0008168">
    <property type="term" value="F:methyltransferase activity"/>
    <property type="evidence" value="ECO:0007669"/>
    <property type="project" value="TreeGrafter"/>
</dbReference>
<organism evidence="2">
    <name type="scientific">marine sediment metagenome</name>
    <dbReference type="NCBI Taxonomy" id="412755"/>
    <lineage>
        <taxon>unclassified sequences</taxon>
        <taxon>metagenomes</taxon>
        <taxon>ecological metagenomes</taxon>
    </lineage>
</organism>
<evidence type="ECO:0000313" key="2">
    <source>
        <dbReference type="EMBL" id="KKM82490.1"/>
    </source>
</evidence>
<dbReference type="Pfam" id="PF13649">
    <property type="entry name" value="Methyltransf_25"/>
    <property type="match status" value="1"/>
</dbReference>
<dbReference type="InterPro" id="IPR029063">
    <property type="entry name" value="SAM-dependent_MTases_sf"/>
</dbReference>
<sequence>MFLKMKKKGKGIEEIKKFRKRFYNDHANDYDNIWWDDENALEEFEGFKKSVNIKQGDVVLDIATGTGTFLIEMAKAGAICYGIDQSPKMLEKLRYKVKQEGIEKSVVKIGEGITEKLPYPDGIFNWVVCIGMLEYYPLEYAKAVLLEIIRVLKPEGHCFIDIPNPNKPYAQEREWIFSYDLEKFEKMVKSLELIILSRNITLNSTVCSDTVHSGALI</sequence>
<name>A0A0F9N0V7_9ZZZZ</name>
<dbReference type="PANTHER" id="PTHR43591:SF24">
    <property type="entry name" value="2-METHOXY-6-POLYPRENYL-1,4-BENZOQUINOL METHYLASE, MITOCHONDRIAL"/>
    <property type="match status" value="1"/>
</dbReference>
<dbReference type="InterPro" id="IPR041698">
    <property type="entry name" value="Methyltransf_25"/>
</dbReference>
<dbReference type="EMBL" id="LAZR01007856">
    <property type="protein sequence ID" value="KKM82490.1"/>
    <property type="molecule type" value="Genomic_DNA"/>
</dbReference>
<evidence type="ECO:0000259" key="1">
    <source>
        <dbReference type="Pfam" id="PF13649"/>
    </source>
</evidence>
<comment type="caution">
    <text evidence="2">The sequence shown here is derived from an EMBL/GenBank/DDBJ whole genome shotgun (WGS) entry which is preliminary data.</text>
</comment>
<dbReference type="CDD" id="cd02440">
    <property type="entry name" value="AdoMet_MTases"/>
    <property type="match status" value="1"/>
</dbReference>
<reference evidence="2" key="1">
    <citation type="journal article" date="2015" name="Nature">
        <title>Complex archaea that bridge the gap between prokaryotes and eukaryotes.</title>
        <authorList>
            <person name="Spang A."/>
            <person name="Saw J.H."/>
            <person name="Jorgensen S.L."/>
            <person name="Zaremba-Niedzwiedzka K."/>
            <person name="Martijn J."/>
            <person name="Lind A.E."/>
            <person name="van Eijk R."/>
            <person name="Schleper C."/>
            <person name="Guy L."/>
            <person name="Ettema T.J."/>
        </authorList>
    </citation>
    <scope>NUCLEOTIDE SEQUENCE</scope>
</reference>
<dbReference type="PANTHER" id="PTHR43591">
    <property type="entry name" value="METHYLTRANSFERASE"/>
    <property type="match status" value="1"/>
</dbReference>
<accession>A0A0F9N0V7</accession>
<proteinExistence type="predicted"/>
<dbReference type="SUPFAM" id="SSF53335">
    <property type="entry name" value="S-adenosyl-L-methionine-dependent methyltransferases"/>
    <property type="match status" value="1"/>
</dbReference>
<protein>
    <recommendedName>
        <fullName evidence="1">Methyltransferase domain-containing protein</fullName>
    </recommendedName>
</protein>
<dbReference type="AlphaFoldDB" id="A0A0F9N0V7"/>